<protein>
    <recommendedName>
        <fullName evidence="4">Sulfatase</fullName>
    </recommendedName>
</protein>
<evidence type="ECO:0000256" key="1">
    <source>
        <dbReference type="SAM" id="MobiDB-lite"/>
    </source>
</evidence>
<reference evidence="3" key="1">
    <citation type="submission" date="2013-11" db="EMBL/GenBank/DDBJ databases">
        <authorList>
            <person name="Hoang H.T."/>
            <person name="Killian M.L."/>
            <person name="Madson D.M."/>
            <person name="Arruda P.H.E."/>
            <person name="Sun D."/>
            <person name="Schwartz K.J."/>
            <person name="Yoon K."/>
        </authorList>
    </citation>
    <scope>NUCLEOTIDE SEQUENCE [LARGE SCALE GENOMIC DNA]</scope>
    <source>
        <strain evidence="3">CDK2</strain>
    </source>
</reference>
<sequence length="345" mass="39197">MTLQDWFNESRERIAQHGIVTGGRGSAEALLTGVLDRTGRAGFNYGTSIFEREWDVLVILDTCRPDLLKQVSSEYEYVPEEVPTHTSLGSASVEWIRKNFTDGDYSEPFIDRSTNGWYGEELANTAYVTSNLFAEHIDDDDLLYLDEVHEYGWNEEVCTTPPEVVTDRAVAAAREHDPDRLIVHYMQPHAPYRSMIDRYGWDEKPGVGNYGATHPAREMWEELRANEISIKEVWDAYRDNLRWVLDDGVTPLLNNVDADRVILSSDHGEAFGRWGAETWTADAATAREWGTYAHPPYVPLKTLKEVPWVETTATDTGELTPSVTTEEEAVSEDERKDRLEALGYV</sequence>
<feature type="compositionally biased region" description="Polar residues" evidence="1">
    <location>
        <begin position="315"/>
        <end position="324"/>
    </location>
</feature>
<dbReference type="PATRIC" id="fig|699431.3.peg.1451"/>
<dbReference type="STRING" id="699431.SY89_01418"/>
<dbReference type="InterPro" id="IPR017850">
    <property type="entry name" value="Alkaline_phosphatase_core_sf"/>
</dbReference>
<comment type="caution">
    <text evidence="2">The sequence shown here is derived from an EMBL/GenBank/DDBJ whole genome shotgun (WGS) entry which is preliminary data.</text>
</comment>
<gene>
    <name evidence="2" type="ORF">SY89_01418</name>
</gene>
<evidence type="ECO:0000313" key="2">
    <source>
        <dbReference type="EMBL" id="KPN30682.1"/>
    </source>
</evidence>
<keyword evidence="3" id="KW-1185">Reference proteome</keyword>
<dbReference type="EMBL" id="LGUC01000001">
    <property type="protein sequence ID" value="KPN30682.1"/>
    <property type="molecule type" value="Genomic_DNA"/>
</dbReference>
<evidence type="ECO:0000313" key="3">
    <source>
        <dbReference type="Proteomes" id="UP000050535"/>
    </source>
</evidence>
<dbReference type="Proteomes" id="UP000050535">
    <property type="component" value="Unassembled WGS sequence"/>
</dbReference>
<accession>A0A0P7I1P9</accession>
<dbReference type="OrthoDB" id="100846at2157"/>
<dbReference type="AlphaFoldDB" id="A0A0P7I1P9"/>
<feature type="compositionally biased region" description="Basic and acidic residues" evidence="1">
    <location>
        <begin position="332"/>
        <end position="345"/>
    </location>
</feature>
<organism evidence="2 3">
    <name type="scientific">Halolamina pelagica</name>
    <dbReference type="NCBI Taxonomy" id="699431"/>
    <lineage>
        <taxon>Archaea</taxon>
        <taxon>Methanobacteriati</taxon>
        <taxon>Methanobacteriota</taxon>
        <taxon>Stenosarchaea group</taxon>
        <taxon>Halobacteria</taxon>
        <taxon>Halobacteriales</taxon>
        <taxon>Haloferacaceae</taxon>
    </lineage>
</organism>
<dbReference type="RefSeq" id="WP_144427145.1">
    <property type="nucleotide sequence ID" value="NZ_LGUC01000001.1"/>
</dbReference>
<dbReference type="SUPFAM" id="SSF53649">
    <property type="entry name" value="Alkaline phosphatase-like"/>
    <property type="match status" value="1"/>
</dbReference>
<feature type="region of interest" description="Disordered" evidence="1">
    <location>
        <begin position="315"/>
        <end position="345"/>
    </location>
</feature>
<proteinExistence type="predicted"/>
<name>A0A0P7I1P9_9EURY</name>
<dbReference type="Gene3D" id="3.40.720.10">
    <property type="entry name" value="Alkaline Phosphatase, subunit A"/>
    <property type="match status" value="1"/>
</dbReference>
<evidence type="ECO:0008006" key="4">
    <source>
        <dbReference type="Google" id="ProtNLM"/>
    </source>
</evidence>